<name>A0A845PYW0_9FLAO</name>
<dbReference type="InterPro" id="IPR038107">
    <property type="entry name" value="Glycos_transf_N_sf"/>
</dbReference>
<dbReference type="Pfam" id="PF04413">
    <property type="entry name" value="Glycos_transf_N"/>
    <property type="match status" value="1"/>
</dbReference>
<dbReference type="UniPathway" id="UPA00958"/>
<dbReference type="InterPro" id="IPR039901">
    <property type="entry name" value="Kdotransferase"/>
</dbReference>
<evidence type="ECO:0000313" key="11">
    <source>
        <dbReference type="Proteomes" id="UP000553459"/>
    </source>
</evidence>
<sequence>MVFLMKILSHFNEKMRKGVEGRKEALSRVQQNFSTKDKVIWMHAASLGEYEQGLPVLEKLKIQRPDCKILITFFSPSGYEHVVKRKHIADVICYLPFDQKGAIRDFVNSFQPVVFFTVKYDFWYRLLETLKRKKIPVYVVSALFYQRQIFFSAKGKFFVNQLKKNIDLFFHQTTDSLKKAQSIGLYNSLYTGDTRFERVKSNVQNFSKIPWIQDFVCGKPVVVVGSSWETEETLVEKLLTACTSVKVILAPHDIKRAPHIQKHFQDKALRYSQLEEYWTSVQDYPILIIDNIGMLSRLYYYADIAVVGGGFHSAGLHNILEAAGFAIPVVFGNHYRKNPEADALIRAAAAKSFADAEQAALFIQRLLEDGGLRKKMALQAKVFIEEQPKATVAILREMQLLD</sequence>
<evidence type="ECO:0000256" key="5">
    <source>
        <dbReference type="ARBA" id="ARBA00031445"/>
    </source>
</evidence>
<dbReference type="SUPFAM" id="SSF53756">
    <property type="entry name" value="UDP-Glycosyltransferase/glycogen phosphorylase"/>
    <property type="match status" value="1"/>
</dbReference>
<dbReference type="AlphaFoldDB" id="A0A845PYW0"/>
<keyword evidence="8" id="KW-1003">Cell membrane</keyword>
<dbReference type="PANTHER" id="PTHR42755">
    <property type="entry name" value="3-DEOXY-MANNO-OCTULOSONATE CYTIDYLYLTRANSFERASE"/>
    <property type="match status" value="1"/>
</dbReference>
<keyword evidence="11" id="KW-1185">Reference proteome</keyword>
<feature type="active site" description="Proton acceptor" evidence="7">
    <location>
        <position position="49"/>
    </location>
</feature>
<keyword evidence="8" id="KW-0472">Membrane</keyword>
<dbReference type="InterPro" id="IPR007507">
    <property type="entry name" value="Glycos_transf_N"/>
</dbReference>
<keyword evidence="8" id="KW-0448">Lipopolysaccharide biosynthesis</keyword>
<comment type="pathway">
    <text evidence="1 8">Bacterial outer membrane biogenesis; LPS core biosynthesis.</text>
</comment>
<accession>A0A845PYW0</accession>
<dbReference type="Gene3D" id="3.40.50.11720">
    <property type="entry name" value="3-Deoxy-D-manno-octulosonic-acid transferase, N-terminal domain"/>
    <property type="match status" value="1"/>
</dbReference>
<gene>
    <name evidence="10" type="ORF">GNY06_07720</name>
</gene>
<evidence type="ECO:0000256" key="1">
    <source>
        <dbReference type="ARBA" id="ARBA00004713"/>
    </source>
</evidence>
<dbReference type="PANTHER" id="PTHR42755:SF1">
    <property type="entry name" value="3-DEOXY-D-MANNO-OCTULOSONIC ACID TRANSFERASE, MITOCHONDRIAL-RELATED"/>
    <property type="match status" value="1"/>
</dbReference>
<evidence type="ECO:0000256" key="8">
    <source>
        <dbReference type="RuleBase" id="RU365103"/>
    </source>
</evidence>
<dbReference type="Gene3D" id="3.40.50.2000">
    <property type="entry name" value="Glycogen Phosphorylase B"/>
    <property type="match status" value="1"/>
</dbReference>
<dbReference type="Proteomes" id="UP000553459">
    <property type="component" value="Unassembled WGS sequence"/>
</dbReference>
<dbReference type="GO" id="GO:0009244">
    <property type="term" value="P:lipopolysaccharide core region biosynthetic process"/>
    <property type="evidence" value="ECO:0007669"/>
    <property type="project" value="UniProtKB-UniRule"/>
</dbReference>
<evidence type="ECO:0000313" key="10">
    <source>
        <dbReference type="EMBL" id="NAW51270.1"/>
    </source>
</evidence>
<organism evidence="10 11">
    <name type="scientific">Elizabethkingia argenteiflava</name>
    <dbReference type="NCBI Taxonomy" id="2681556"/>
    <lineage>
        <taxon>Bacteria</taxon>
        <taxon>Pseudomonadati</taxon>
        <taxon>Bacteroidota</taxon>
        <taxon>Flavobacteriia</taxon>
        <taxon>Flavobacteriales</taxon>
        <taxon>Weeksellaceae</taxon>
        <taxon>Elizabethkingia</taxon>
    </lineage>
</organism>
<evidence type="ECO:0000256" key="6">
    <source>
        <dbReference type="ARBA" id="ARBA00049183"/>
    </source>
</evidence>
<comment type="subcellular location">
    <subcellularLocation>
        <location evidence="8">Cell membrane</location>
    </subcellularLocation>
</comment>
<keyword evidence="4 8" id="KW-0808">Transferase</keyword>
<dbReference type="GO" id="GO:0043842">
    <property type="term" value="F:Kdo transferase activity"/>
    <property type="evidence" value="ECO:0007669"/>
    <property type="project" value="UniProtKB-EC"/>
</dbReference>
<evidence type="ECO:0000256" key="4">
    <source>
        <dbReference type="ARBA" id="ARBA00022679"/>
    </source>
</evidence>
<comment type="function">
    <text evidence="8">Involved in lipopolysaccharide (LPS) biosynthesis. Catalyzes the transfer of 3-deoxy-D-manno-octulosonate (Kdo) residue(s) from CMP-Kdo to lipid IV(A), the tetraacyldisaccharide-1,4'-bisphosphate precursor of lipid A.</text>
</comment>
<comment type="catalytic activity">
    <reaction evidence="6 8">
        <text>lipid IVA (E. coli) + CMP-3-deoxy-beta-D-manno-octulosonate = alpha-Kdo-(2-&gt;6)-lipid IVA (E. coli) + CMP + H(+)</text>
        <dbReference type="Rhea" id="RHEA:28066"/>
        <dbReference type="ChEBI" id="CHEBI:15378"/>
        <dbReference type="ChEBI" id="CHEBI:58603"/>
        <dbReference type="ChEBI" id="CHEBI:60364"/>
        <dbReference type="ChEBI" id="CHEBI:60377"/>
        <dbReference type="ChEBI" id="CHEBI:85987"/>
        <dbReference type="EC" id="2.4.99.12"/>
    </reaction>
</comment>
<dbReference type="GO" id="GO:0005886">
    <property type="term" value="C:plasma membrane"/>
    <property type="evidence" value="ECO:0007669"/>
    <property type="project" value="UniProtKB-SubCell"/>
</dbReference>
<protein>
    <recommendedName>
        <fullName evidence="3 8">3-deoxy-D-manno-octulosonic acid transferase</fullName>
        <shortName evidence="8">Kdo transferase</shortName>
        <ecNumber evidence="2 8">2.4.99.12</ecNumber>
    </recommendedName>
    <alternativeName>
        <fullName evidence="5 8">Lipid IV(A) 3-deoxy-D-manno-octulosonic acid transferase</fullName>
    </alternativeName>
</protein>
<proteinExistence type="inferred from homology"/>
<dbReference type="EC" id="2.4.99.12" evidence="2 8"/>
<evidence type="ECO:0000256" key="3">
    <source>
        <dbReference type="ARBA" id="ARBA00019077"/>
    </source>
</evidence>
<evidence type="ECO:0000256" key="7">
    <source>
        <dbReference type="PIRSR" id="PIRSR639901-1"/>
    </source>
</evidence>
<dbReference type="EMBL" id="JAAABJ010000518">
    <property type="protein sequence ID" value="NAW51270.1"/>
    <property type="molecule type" value="Genomic_DNA"/>
</dbReference>
<comment type="similarity">
    <text evidence="8">Belongs to the glycosyltransferase group 1 family.</text>
</comment>
<evidence type="ECO:0000259" key="9">
    <source>
        <dbReference type="Pfam" id="PF04413"/>
    </source>
</evidence>
<reference evidence="10 11" key="1">
    <citation type="submission" date="2019-11" db="EMBL/GenBank/DDBJ databases">
        <title>Characterization of Elizabethkingia argenteiflava sp. nov., isolated from inner surface of Soybean Pods.</title>
        <authorList>
            <person name="Mo S."/>
        </authorList>
    </citation>
    <scope>NUCLEOTIDE SEQUENCE [LARGE SCALE GENOMIC DNA]</scope>
    <source>
        <strain evidence="10 11">YB22</strain>
    </source>
</reference>
<dbReference type="GO" id="GO:0009245">
    <property type="term" value="P:lipid A biosynthetic process"/>
    <property type="evidence" value="ECO:0007669"/>
    <property type="project" value="TreeGrafter"/>
</dbReference>
<feature type="domain" description="3-deoxy-D-manno-octulosonic-acid transferase N-terminal" evidence="9">
    <location>
        <begin position="26"/>
        <end position="197"/>
    </location>
</feature>
<comment type="caution">
    <text evidence="10">The sequence shown here is derived from an EMBL/GenBank/DDBJ whole genome shotgun (WGS) entry which is preliminary data.</text>
</comment>
<evidence type="ECO:0000256" key="2">
    <source>
        <dbReference type="ARBA" id="ARBA00012621"/>
    </source>
</evidence>